<keyword evidence="3 7" id="KW-0812">Transmembrane</keyword>
<gene>
    <name evidence="8" type="ORF">COCNU_01G019670</name>
</gene>
<reference evidence="8" key="1">
    <citation type="journal article" date="2017" name="Gigascience">
        <title>The genome draft of coconut (Cocos nucifera).</title>
        <authorList>
            <person name="Xiao Y."/>
            <person name="Xu P."/>
            <person name="Fan H."/>
            <person name="Baudouin L."/>
            <person name="Xia W."/>
            <person name="Bocs S."/>
            <person name="Xu J."/>
            <person name="Li Q."/>
            <person name="Guo A."/>
            <person name="Zhou L."/>
            <person name="Li J."/>
            <person name="Wu Y."/>
            <person name="Ma Z."/>
            <person name="Armero A."/>
            <person name="Issali A.E."/>
            <person name="Liu N."/>
            <person name="Peng M."/>
            <person name="Yang Y."/>
        </authorList>
    </citation>
    <scope>NUCLEOTIDE SEQUENCE</scope>
    <source>
        <tissue evidence="8">Spear leaf of Hainan Tall coconut</tissue>
    </source>
</reference>
<evidence type="ECO:0000256" key="4">
    <source>
        <dbReference type="ARBA" id="ARBA00022989"/>
    </source>
</evidence>
<evidence type="ECO:0000313" key="8">
    <source>
        <dbReference type="EMBL" id="KAG1328033.1"/>
    </source>
</evidence>
<dbReference type="SUPFAM" id="SSF103473">
    <property type="entry name" value="MFS general substrate transporter"/>
    <property type="match status" value="1"/>
</dbReference>
<dbReference type="PANTHER" id="PTHR11654">
    <property type="entry name" value="OLIGOPEPTIDE TRANSPORTER-RELATED"/>
    <property type="match status" value="1"/>
</dbReference>
<dbReference type="GO" id="GO:0016020">
    <property type="term" value="C:membrane"/>
    <property type="evidence" value="ECO:0007669"/>
    <property type="project" value="UniProtKB-SubCell"/>
</dbReference>
<keyword evidence="9" id="KW-1185">Reference proteome</keyword>
<dbReference type="InterPro" id="IPR036259">
    <property type="entry name" value="MFS_trans_sf"/>
</dbReference>
<organism evidence="8 9">
    <name type="scientific">Cocos nucifera</name>
    <name type="common">Coconut palm</name>
    <dbReference type="NCBI Taxonomy" id="13894"/>
    <lineage>
        <taxon>Eukaryota</taxon>
        <taxon>Viridiplantae</taxon>
        <taxon>Streptophyta</taxon>
        <taxon>Embryophyta</taxon>
        <taxon>Tracheophyta</taxon>
        <taxon>Spermatophyta</taxon>
        <taxon>Magnoliopsida</taxon>
        <taxon>Liliopsida</taxon>
        <taxon>Arecaceae</taxon>
        <taxon>Arecoideae</taxon>
        <taxon>Cocoseae</taxon>
        <taxon>Attaleinae</taxon>
        <taxon>Cocos</taxon>
    </lineage>
</organism>
<dbReference type="Pfam" id="PF00854">
    <property type="entry name" value="PTR2"/>
    <property type="match status" value="1"/>
</dbReference>
<accession>A0A8K0MVV3</accession>
<dbReference type="EMBL" id="CM017872">
    <property type="protein sequence ID" value="KAG1328033.1"/>
    <property type="molecule type" value="Genomic_DNA"/>
</dbReference>
<feature type="transmembrane region" description="Helical" evidence="7">
    <location>
        <begin position="29"/>
        <end position="49"/>
    </location>
</feature>
<dbReference type="InterPro" id="IPR018456">
    <property type="entry name" value="PTR2_symporter_CS"/>
</dbReference>
<dbReference type="GO" id="GO:0022857">
    <property type="term" value="F:transmembrane transporter activity"/>
    <property type="evidence" value="ECO:0007669"/>
    <property type="project" value="InterPro"/>
</dbReference>
<evidence type="ECO:0000256" key="1">
    <source>
        <dbReference type="ARBA" id="ARBA00004141"/>
    </source>
</evidence>
<evidence type="ECO:0000256" key="3">
    <source>
        <dbReference type="ARBA" id="ARBA00022692"/>
    </source>
</evidence>
<keyword evidence="4 7" id="KW-1133">Transmembrane helix</keyword>
<protein>
    <submittedName>
        <fullName evidence="8">Uncharacterized protein</fullName>
    </submittedName>
</protein>
<evidence type="ECO:0000256" key="2">
    <source>
        <dbReference type="ARBA" id="ARBA00005982"/>
    </source>
</evidence>
<dbReference type="GO" id="GO:0006857">
    <property type="term" value="P:oligopeptide transport"/>
    <property type="evidence" value="ECO:0007669"/>
    <property type="project" value="InterPro"/>
</dbReference>
<keyword evidence="5 7" id="KW-0472">Membrane</keyword>
<evidence type="ECO:0000256" key="5">
    <source>
        <dbReference type="ARBA" id="ARBA00023136"/>
    </source>
</evidence>
<proteinExistence type="inferred from homology"/>
<dbReference type="PROSITE" id="PS01022">
    <property type="entry name" value="PTR2_1"/>
    <property type="match status" value="1"/>
</dbReference>
<feature type="transmembrane region" description="Helical" evidence="7">
    <location>
        <begin position="102"/>
        <end position="122"/>
    </location>
</feature>
<feature type="transmembrane region" description="Helical" evidence="7">
    <location>
        <begin position="142"/>
        <end position="160"/>
    </location>
</feature>
<sequence>MDRDPLLQQSVTVAGAVDYRGLPISRSSFGGWSSALFIIGVEIAERFAFYGISLNLITYLTGPLGESAAAAAAVNTWSGVACMLPLLGAFVADSYLGRFRTIILASLLYIQGLGMLTLSSVLPSIHPSTCDDTMDPTACRPLSPAQVALFYFSLYLIAFAQGGHKPCVQAFGADQFDQNDPKESMDKSSFFNWWYFGMSGGILVTLVILSYIQDNISWGLGFGIPCIAMLFALVVFLLGTKTYRFYVLEDESPFVRIGKTLVALVRRRQARFPITSQETGETPQYKPSGGPTCSSSSKEIDSVDNVDHLHEAKGILGLFPIWATCLIYAVVFAQSSTFFTKQGSTLNRRIGSNLEVPPAALQSFTSVSIVAFIPIYDHLDVTS</sequence>
<feature type="transmembrane region" description="Helical" evidence="7">
    <location>
        <begin position="315"/>
        <end position="339"/>
    </location>
</feature>
<dbReference type="Proteomes" id="UP000797356">
    <property type="component" value="Chromosome 1"/>
</dbReference>
<feature type="transmembrane region" description="Helical" evidence="7">
    <location>
        <begin position="218"/>
        <end position="238"/>
    </location>
</feature>
<evidence type="ECO:0000256" key="6">
    <source>
        <dbReference type="SAM" id="MobiDB-lite"/>
    </source>
</evidence>
<evidence type="ECO:0000313" key="9">
    <source>
        <dbReference type="Proteomes" id="UP000797356"/>
    </source>
</evidence>
<comment type="caution">
    <text evidence="8">The sequence shown here is derived from an EMBL/GenBank/DDBJ whole genome shotgun (WGS) entry which is preliminary data.</text>
</comment>
<evidence type="ECO:0000256" key="7">
    <source>
        <dbReference type="SAM" id="Phobius"/>
    </source>
</evidence>
<comment type="similarity">
    <text evidence="2">Belongs to the major facilitator superfamily. Proton-dependent oligopeptide transporter (POT/PTR) (TC 2.A.17) family.</text>
</comment>
<feature type="transmembrane region" description="Helical" evidence="7">
    <location>
        <begin position="69"/>
        <end position="90"/>
    </location>
</feature>
<feature type="transmembrane region" description="Helical" evidence="7">
    <location>
        <begin position="193"/>
        <end position="212"/>
    </location>
</feature>
<name>A0A8K0MVV3_COCNU</name>
<dbReference type="AlphaFoldDB" id="A0A8K0MVV3"/>
<comment type="subcellular location">
    <subcellularLocation>
        <location evidence="1">Membrane</location>
        <topology evidence="1">Multi-pass membrane protein</topology>
    </subcellularLocation>
</comment>
<dbReference type="OrthoDB" id="8904098at2759"/>
<reference evidence="8" key="2">
    <citation type="submission" date="2019-07" db="EMBL/GenBank/DDBJ databases">
        <authorList>
            <person name="Yang Y."/>
            <person name="Bocs S."/>
            <person name="Baudouin L."/>
        </authorList>
    </citation>
    <scope>NUCLEOTIDE SEQUENCE</scope>
    <source>
        <tissue evidence="8">Spear leaf of Hainan Tall coconut</tissue>
    </source>
</reference>
<dbReference type="InterPro" id="IPR000109">
    <property type="entry name" value="POT_fam"/>
</dbReference>
<feature type="region of interest" description="Disordered" evidence="6">
    <location>
        <begin position="276"/>
        <end position="297"/>
    </location>
</feature>
<dbReference type="Gene3D" id="1.20.1250.20">
    <property type="entry name" value="MFS general substrate transporter like domains"/>
    <property type="match status" value="1"/>
</dbReference>